<dbReference type="Proteomes" id="UP000193978">
    <property type="component" value="Chromosome"/>
</dbReference>
<feature type="chain" id="PRO_5012754883" evidence="2">
    <location>
        <begin position="22"/>
        <end position="203"/>
    </location>
</feature>
<organism evidence="3 4">
    <name type="scientific">Methylocystis bryophila</name>
    <dbReference type="NCBI Taxonomy" id="655015"/>
    <lineage>
        <taxon>Bacteria</taxon>
        <taxon>Pseudomonadati</taxon>
        <taxon>Pseudomonadota</taxon>
        <taxon>Alphaproteobacteria</taxon>
        <taxon>Hyphomicrobiales</taxon>
        <taxon>Methylocystaceae</taxon>
        <taxon>Methylocystis</taxon>
    </lineage>
</organism>
<dbReference type="OrthoDB" id="6159094at2"/>
<name>A0A1W6MVU0_9HYPH</name>
<proteinExistence type="predicted"/>
<sequence>MIRKILLAVLLLVAVASPAGAEPPSRIESDWPCRQVKVASLSLESIWTGPPIDRAAQAESDPALSDLVARLAARRTPLEDAQKLIVEFAQAAGARRKERLTALFARLYDKLDAERSQVVGGLERYGRAQKEGAQRLREETQKLREAQDAHREAAEINELSTALAWNTRMFEERRKAVVFACETPALIEQRLGALARMILAAMA</sequence>
<evidence type="ECO:0000313" key="3">
    <source>
        <dbReference type="EMBL" id="ARN81609.1"/>
    </source>
</evidence>
<keyword evidence="4" id="KW-1185">Reference proteome</keyword>
<evidence type="ECO:0000256" key="1">
    <source>
        <dbReference type="SAM" id="MobiDB-lite"/>
    </source>
</evidence>
<dbReference type="EMBL" id="CP019948">
    <property type="protein sequence ID" value="ARN81609.1"/>
    <property type="molecule type" value="Genomic_DNA"/>
</dbReference>
<dbReference type="RefSeq" id="WP_085771727.1">
    <property type="nucleotide sequence ID" value="NZ_AP027149.1"/>
</dbReference>
<accession>A0A1W6MVU0</accession>
<protein>
    <submittedName>
        <fullName evidence="3">Uncharacterized protein</fullName>
    </submittedName>
</protein>
<feature type="region of interest" description="Disordered" evidence="1">
    <location>
        <begin position="130"/>
        <end position="149"/>
    </location>
</feature>
<keyword evidence="2" id="KW-0732">Signal</keyword>
<gene>
    <name evidence="3" type="ORF">B1812_11605</name>
</gene>
<evidence type="ECO:0000256" key="2">
    <source>
        <dbReference type="SAM" id="SignalP"/>
    </source>
</evidence>
<dbReference type="AlphaFoldDB" id="A0A1W6MVU0"/>
<reference evidence="3 4" key="1">
    <citation type="submission" date="2017-02" db="EMBL/GenBank/DDBJ databases">
        <authorList>
            <person name="Peterson S.W."/>
        </authorList>
    </citation>
    <scope>NUCLEOTIDE SEQUENCE [LARGE SCALE GENOMIC DNA]</scope>
    <source>
        <strain evidence="3 4">S285</strain>
    </source>
</reference>
<dbReference type="KEGG" id="mbry:B1812_11605"/>
<evidence type="ECO:0000313" key="4">
    <source>
        <dbReference type="Proteomes" id="UP000193978"/>
    </source>
</evidence>
<feature type="signal peptide" evidence="2">
    <location>
        <begin position="1"/>
        <end position="21"/>
    </location>
</feature>
<dbReference type="STRING" id="655015.B1812_11605"/>